<keyword evidence="2" id="KW-1185">Reference proteome</keyword>
<dbReference type="RefSeq" id="WP_382380446.1">
    <property type="nucleotide sequence ID" value="NZ_JBHMEZ010000001.1"/>
</dbReference>
<sequence length="157" mass="17986">MPPPPVFKGDSIVNTPISEHIIDSLLGISLNIGVFPKMESHKLNTEHLKISEDFAEILDALWKVEQQSMAFTTEIDTRSKHQVVLADSLILKASADWAEYDLVYNFSPLFFNANCTEAVVSIGLSRSKLWGYGGYYWYKKDKKGNWYCQEFIVTEKW</sequence>
<name>A0ABV5EX81_9FLAO</name>
<reference evidence="1 2" key="1">
    <citation type="submission" date="2024-09" db="EMBL/GenBank/DDBJ databases">
        <authorList>
            <person name="Sun Q."/>
            <person name="Mori K."/>
        </authorList>
    </citation>
    <scope>NUCLEOTIDE SEQUENCE [LARGE SCALE GENOMIC DNA]</scope>
    <source>
        <strain evidence="1 2">CECT 8286</strain>
    </source>
</reference>
<organism evidence="1 2">
    <name type="scientific">Formosa undariae</name>
    <dbReference type="NCBI Taxonomy" id="1325436"/>
    <lineage>
        <taxon>Bacteria</taxon>
        <taxon>Pseudomonadati</taxon>
        <taxon>Bacteroidota</taxon>
        <taxon>Flavobacteriia</taxon>
        <taxon>Flavobacteriales</taxon>
        <taxon>Flavobacteriaceae</taxon>
        <taxon>Formosa</taxon>
    </lineage>
</organism>
<accession>A0ABV5EX81</accession>
<dbReference type="Proteomes" id="UP001589605">
    <property type="component" value="Unassembled WGS sequence"/>
</dbReference>
<evidence type="ECO:0000313" key="2">
    <source>
        <dbReference type="Proteomes" id="UP001589605"/>
    </source>
</evidence>
<evidence type="ECO:0000313" key="1">
    <source>
        <dbReference type="EMBL" id="MFB9051740.1"/>
    </source>
</evidence>
<gene>
    <name evidence="1" type="ORF">ACFFVB_01500</name>
</gene>
<evidence type="ECO:0008006" key="3">
    <source>
        <dbReference type="Google" id="ProtNLM"/>
    </source>
</evidence>
<dbReference type="EMBL" id="JBHMEZ010000001">
    <property type="protein sequence ID" value="MFB9051740.1"/>
    <property type="molecule type" value="Genomic_DNA"/>
</dbReference>
<protein>
    <recommendedName>
        <fullName evidence="3">DUF4440 domain-containing protein</fullName>
    </recommendedName>
</protein>
<comment type="caution">
    <text evidence="1">The sequence shown here is derived from an EMBL/GenBank/DDBJ whole genome shotgun (WGS) entry which is preliminary data.</text>
</comment>
<proteinExistence type="predicted"/>